<dbReference type="PANTHER" id="PTHR43553">
    <property type="entry name" value="HEAVY METAL TRANSPORTER"/>
    <property type="match status" value="1"/>
</dbReference>
<feature type="transmembrane region" description="Helical" evidence="9">
    <location>
        <begin position="48"/>
        <end position="69"/>
    </location>
</feature>
<keyword evidence="4 9" id="KW-0812">Transmembrane</keyword>
<dbReference type="SUPFAM" id="SSF52540">
    <property type="entry name" value="P-loop containing nucleoside triphosphate hydrolases"/>
    <property type="match status" value="2"/>
</dbReference>
<gene>
    <name evidence="11" type="ORF">BECKSD772D_GA0070982_11664</name>
</gene>
<evidence type="ECO:0000256" key="7">
    <source>
        <dbReference type="ARBA" id="ARBA00022989"/>
    </source>
</evidence>
<evidence type="ECO:0000256" key="6">
    <source>
        <dbReference type="ARBA" id="ARBA00022840"/>
    </source>
</evidence>
<dbReference type="Gene3D" id="3.40.50.300">
    <property type="entry name" value="P-loop containing nucleotide triphosphate hydrolases"/>
    <property type="match status" value="2"/>
</dbReference>
<sequence length="654" mass="74042">MTHIYKARLLFVIFSTSAFVFINTVHLSLLVFIFSLLVLYAYRPVAYYKLLLVILFINTIYMLIGNVLFSPIQGVTYHFMIFDINQAGLEKGIIGALKRNAMILVSFAWLSSIRSLEDVYYSLCLNNFQTYNKYLLIFLRHVLNQELRLQHQFYGLKIRGIANKASSYRMKMTQAGLLMKSLFYRFFSDIGPLTYAGESHFTAHSSCDAMNPHINIIGLTVRYDELEIPALRDLDFSADGKSFIFLSGANKSGKTSLMRVISGYIPNVIGEILGKVSICGTLFTNNLEINDLAVNVKYIFGDSDSFLIGLTVRQEILLHTSDEQHAIQSLKIMKVDHLTGRLTSSLSGGEKARLVLASLLVSKAKIVLLDSVLSQLDARGREDFIDALKIFYERNDCIVIVSDHFPWYFKSIATRCIQLDCGVLSKDTDDPNVIVSLLKEDQEKLHFDQEITDERKRLIELKHVGIEFNDYEAIKDFSLVVHQSELIVITGRNGAGKTTAMYALSGLLKIARGERIIHSQNFSVGYLFQNANLQIVGANVEEELLVGPILKKWSKTRTVSYLRDKYSELNINPKESTLSLYPTDLSFLAIAAADVGVDLLIFDEPSIYMDPADLRRFCQIVNDFRRRGIAILIVSHDKRIIASAEKVISMDRKR</sequence>
<dbReference type="GO" id="GO:0042626">
    <property type="term" value="F:ATPase-coupled transmembrane transporter activity"/>
    <property type="evidence" value="ECO:0007669"/>
    <property type="project" value="TreeGrafter"/>
</dbReference>
<dbReference type="InterPro" id="IPR003339">
    <property type="entry name" value="ABC/ECF_trnsptr_transmembrane"/>
</dbReference>
<keyword evidence="7 9" id="KW-1133">Transmembrane helix</keyword>
<comment type="similarity">
    <text evidence="2">Belongs to the CbiQ family.</text>
</comment>
<dbReference type="GO" id="GO:0005524">
    <property type="term" value="F:ATP binding"/>
    <property type="evidence" value="ECO:0007669"/>
    <property type="project" value="UniProtKB-KW"/>
</dbReference>
<dbReference type="InterPro" id="IPR050095">
    <property type="entry name" value="ECF_ABC_transporter_ATP-bd"/>
</dbReference>
<dbReference type="InterPro" id="IPR003439">
    <property type="entry name" value="ABC_transporter-like_ATP-bd"/>
</dbReference>
<name>A0A451BRH3_9GAMM</name>
<dbReference type="PROSITE" id="PS00211">
    <property type="entry name" value="ABC_TRANSPORTER_1"/>
    <property type="match status" value="1"/>
</dbReference>
<reference evidence="11" key="1">
    <citation type="submission" date="2019-02" db="EMBL/GenBank/DDBJ databases">
        <authorList>
            <person name="Gruber-Vodicka R. H."/>
            <person name="Seah K. B. B."/>
        </authorList>
    </citation>
    <scope>NUCLEOTIDE SEQUENCE</scope>
    <source>
        <strain evidence="11">BECK_S127</strain>
    </source>
</reference>
<evidence type="ECO:0000259" key="10">
    <source>
        <dbReference type="PROSITE" id="PS50893"/>
    </source>
</evidence>
<evidence type="ECO:0000256" key="5">
    <source>
        <dbReference type="ARBA" id="ARBA00022741"/>
    </source>
</evidence>
<keyword evidence="5" id="KW-0547">Nucleotide-binding</keyword>
<dbReference type="InterPro" id="IPR017871">
    <property type="entry name" value="ABC_transporter-like_CS"/>
</dbReference>
<proteinExistence type="inferred from homology"/>
<dbReference type="InterPro" id="IPR027417">
    <property type="entry name" value="P-loop_NTPase"/>
</dbReference>
<accession>A0A451BRH3</accession>
<feature type="domain" description="ABC transporter" evidence="10">
    <location>
        <begin position="459"/>
        <end position="654"/>
    </location>
</feature>
<dbReference type="Pfam" id="PF00005">
    <property type="entry name" value="ABC_tran"/>
    <property type="match status" value="2"/>
</dbReference>
<keyword evidence="3" id="KW-0813">Transport</keyword>
<evidence type="ECO:0000256" key="2">
    <source>
        <dbReference type="ARBA" id="ARBA00008564"/>
    </source>
</evidence>
<dbReference type="PROSITE" id="PS50893">
    <property type="entry name" value="ABC_TRANSPORTER_2"/>
    <property type="match status" value="2"/>
</dbReference>
<evidence type="ECO:0000256" key="1">
    <source>
        <dbReference type="ARBA" id="ARBA00004141"/>
    </source>
</evidence>
<organism evidence="11">
    <name type="scientific">Candidatus Kentrum sp. SD</name>
    <dbReference type="NCBI Taxonomy" id="2126332"/>
    <lineage>
        <taxon>Bacteria</taxon>
        <taxon>Pseudomonadati</taxon>
        <taxon>Pseudomonadota</taxon>
        <taxon>Gammaproteobacteria</taxon>
        <taxon>Candidatus Kentrum</taxon>
    </lineage>
</organism>
<feature type="transmembrane region" description="Helical" evidence="9">
    <location>
        <begin position="9"/>
        <end position="42"/>
    </location>
</feature>
<dbReference type="GO" id="GO:0043190">
    <property type="term" value="C:ATP-binding cassette (ABC) transporter complex"/>
    <property type="evidence" value="ECO:0007669"/>
    <property type="project" value="TreeGrafter"/>
</dbReference>
<dbReference type="GO" id="GO:0016887">
    <property type="term" value="F:ATP hydrolysis activity"/>
    <property type="evidence" value="ECO:0007669"/>
    <property type="project" value="InterPro"/>
</dbReference>
<dbReference type="CDD" id="cd16914">
    <property type="entry name" value="EcfT"/>
    <property type="match status" value="1"/>
</dbReference>
<protein>
    <submittedName>
        <fullName evidence="11">ABC-type glutathione transport system ATPase component, contains duplicated ATPase domain</fullName>
    </submittedName>
</protein>
<comment type="subcellular location">
    <subcellularLocation>
        <location evidence="1">Membrane</location>
        <topology evidence="1">Multi-pass membrane protein</topology>
    </subcellularLocation>
</comment>
<evidence type="ECO:0000256" key="9">
    <source>
        <dbReference type="SAM" id="Phobius"/>
    </source>
</evidence>
<keyword evidence="8 9" id="KW-0472">Membrane</keyword>
<dbReference type="AlphaFoldDB" id="A0A451BRH3"/>
<dbReference type="InterPro" id="IPR003593">
    <property type="entry name" value="AAA+_ATPase"/>
</dbReference>
<evidence type="ECO:0000313" key="11">
    <source>
        <dbReference type="EMBL" id="VFK80847.1"/>
    </source>
</evidence>
<dbReference type="EMBL" id="CAADHB010000166">
    <property type="protein sequence ID" value="VFK80847.1"/>
    <property type="molecule type" value="Genomic_DNA"/>
</dbReference>
<dbReference type="SMART" id="SM00382">
    <property type="entry name" value="AAA"/>
    <property type="match status" value="2"/>
</dbReference>
<keyword evidence="6" id="KW-0067">ATP-binding</keyword>
<evidence type="ECO:0000256" key="8">
    <source>
        <dbReference type="ARBA" id="ARBA00023136"/>
    </source>
</evidence>
<feature type="domain" description="ABC transporter" evidence="10">
    <location>
        <begin position="214"/>
        <end position="446"/>
    </location>
</feature>
<evidence type="ECO:0000256" key="3">
    <source>
        <dbReference type="ARBA" id="ARBA00022448"/>
    </source>
</evidence>
<evidence type="ECO:0000256" key="4">
    <source>
        <dbReference type="ARBA" id="ARBA00022692"/>
    </source>
</evidence>